<dbReference type="OrthoDB" id="4322031at2"/>
<keyword evidence="1 4" id="KW-0808">Transferase</keyword>
<dbReference type="RefSeq" id="WP_139105779.1">
    <property type="nucleotide sequence ID" value="NZ_VDFR01000045.1"/>
</dbReference>
<dbReference type="PANTHER" id="PTHR43877:SF2">
    <property type="entry name" value="AMINOALKYLPHOSPHONATE N-ACETYLTRANSFERASE-RELATED"/>
    <property type="match status" value="1"/>
</dbReference>
<dbReference type="InterPro" id="IPR050832">
    <property type="entry name" value="Bact_Acetyltransf"/>
</dbReference>
<keyword evidence="2" id="KW-0012">Acyltransferase</keyword>
<name>A0A5C4MKN4_9ACTN</name>
<protein>
    <submittedName>
        <fullName evidence="4">GNAT family N-acetyltransferase</fullName>
    </submittedName>
</protein>
<dbReference type="EMBL" id="VDFR01000081">
    <property type="protein sequence ID" value="TNC43280.1"/>
    <property type="molecule type" value="Genomic_DNA"/>
</dbReference>
<dbReference type="Proteomes" id="UP000306740">
    <property type="component" value="Unassembled WGS sequence"/>
</dbReference>
<organism evidence="4 6">
    <name type="scientific">Mumia zhuanghuii</name>
    <dbReference type="NCBI Taxonomy" id="2585211"/>
    <lineage>
        <taxon>Bacteria</taxon>
        <taxon>Bacillati</taxon>
        <taxon>Actinomycetota</taxon>
        <taxon>Actinomycetes</taxon>
        <taxon>Propionibacteriales</taxon>
        <taxon>Nocardioidaceae</taxon>
        <taxon>Mumia</taxon>
    </lineage>
</organism>
<dbReference type="CDD" id="cd04301">
    <property type="entry name" value="NAT_SF"/>
    <property type="match status" value="1"/>
</dbReference>
<evidence type="ECO:0000313" key="4">
    <source>
        <dbReference type="EMBL" id="TNC43280.1"/>
    </source>
</evidence>
<evidence type="ECO:0000256" key="1">
    <source>
        <dbReference type="ARBA" id="ARBA00022679"/>
    </source>
</evidence>
<evidence type="ECO:0000313" key="6">
    <source>
        <dbReference type="Proteomes" id="UP000306740"/>
    </source>
</evidence>
<dbReference type="Gene3D" id="3.40.630.30">
    <property type="match status" value="1"/>
</dbReference>
<evidence type="ECO:0000313" key="5">
    <source>
        <dbReference type="EMBL" id="TNC47459.1"/>
    </source>
</evidence>
<comment type="caution">
    <text evidence="4">The sequence shown here is derived from an EMBL/GenBank/DDBJ whole genome shotgun (WGS) entry which is preliminary data.</text>
</comment>
<dbReference type="PANTHER" id="PTHR43877">
    <property type="entry name" value="AMINOALKYLPHOSPHONATE N-ACETYLTRANSFERASE-RELATED-RELATED"/>
    <property type="match status" value="1"/>
</dbReference>
<proteinExistence type="predicted"/>
<dbReference type="InterPro" id="IPR016181">
    <property type="entry name" value="Acyl_CoA_acyltransferase"/>
</dbReference>
<sequence length="156" mass="17038">MDDLEVLLVDVSDENAAREVLAVQRAAYAVEAELIGFPELPMLHETLDELRASDETFLGAYEDGRLVGVVSWDVLEDGTVDVFRLVVDPAAHRRGVASLLLESLAAWRPTDRTIVSTGSANAPALALYARHGFVPVGEREVATGVRLTDLERREIV</sequence>
<dbReference type="Pfam" id="PF00583">
    <property type="entry name" value="Acetyltransf_1"/>
    <property type="match status" value="1"/>
</dbReference>
<evidence type="ECO:0000256" key="2">
    <source>
        <dbReference type="ARBA" id="ARBA00023315"/>
    </source>
</evidence>
<dbReference type="SUPFAM" id="SSF55729">
    <property type="entry name" value="Acyl-CoA N-acyltransferases (Nat)"/>
    <property type="match status" value="1"/>
</dbReference>
<evidence type="ECO:0000259" key="3">
    <source>
        <dbReference type="PROSITE" id="PS51186"/>
    </source>
</evidence>
<dbReference type="PROSITE" id="PS51186">
    <property type="entry name" value="GNAT"/>
    <property type="match status" value="1"/>
</dbReference>
<reference evidence="4 6" key="1">
    <citation type="submission" date="2019-05" db="EMBL/GenBank/DDBJ databases">
        <title>Mumia sp. nov., isolated from the intestinal contents of plateau pika (Ochotona curzoniae) in the Qinghai-Tibet plateau of China.</title>
        <authorList>
            <person name="Tian Z."/>
        </authorList>
    </citation>
    <scope>NUCLEOTIDE SEQUENCE [LARGE SCALE GENOMIC DNA]</scope>
    <source>
        <strain evidence="6">527</strain>
        <strain evidence="4">Z527</strain>
    </source>
</reference>
<feature type="domain" description="N-acetyltransferase" evidence="3">
    <location>
        <begin position="9"/>
        <end position="156"/>
    </location>
</feature>
<dbReference type="GO" id="GO:0016747">
    <property type="term" value="F:acyltransferase activity, transferring groups other than amino-acyl groups"/>
    <property type="evidence" value="ECO:0007669"/>
    <property type="project" value="InterPro"/>
</dbReference>
<gene>
    <name evidence="5" type="ORF">FHE65_09865</name>
    <name evidence="4" type="ORF">FHE65_18655</name>
</gene>
<dbReference type="AlphaFoldDB" id="A0A5C4MKN4"/>
<dbReference type="EMBL" id="VDFR01000045">
    <property type="protein sequence ID" value="TNC47459.1"/>
    <property type="molecule type" value="Genomic_DNA"/>
</dbReference>
<dbReference type="InterPro" id="IPR000182">
    <property type="entry name" value="GNAT_dom"/>
</dbReference>
<accession>A0A5C4MKN4</accession>